<evidence type="ECO:0000259" key="2">
    <source>
        <dbReference type="Pfam" id="PF08327"/>
    </source>
</evidence>
<accession>A0A6J4THH0</accession>
<evidence type="ECO:0000256" key="1">
    <source>
        <dbReference type="ARBA" id="ARBA00006817"/>
    </source>
</evidence>
<feature type="domain" description="Activator of Hsp90 ATPase homologue 1/2-like C-terminal" evidence="2">
    <location>
        <begin position="17"/>
        <end position="123"/>
    </location>
</feature>
<organism evidence="3">
    <name type="scientific">uncultured Thermoleophilia bacterium</name>
    <dbReference type="NCBI Taxonomy" id="1497501"/>
    <lineage>
        <taxon>Bacteria</taxon>
        <taxon>Bacillati</taxon>
        <taxon>Actinomycetota</taxon>
        <taxon>Thermoleophilia</taxon>
        <taxon>environmental samples</taxon>
    </lineage>
</organism>
<dbReference type="InterPro" id="IPR023393">
    <property type="entry name" value="START-like_dom_sf"/>
</dbReference>
<dbReference type="InterPro" id="IPR013538">
    <property type="entry name" value="ASHA1/2-like_C"/>
</dbReference>
<comment type="similarity">
    <text evidence="1">Belongs to the AHA1 family.</text>
</comment>
<protein>
    <recommendedName>
        <fullName evidence="2">Activator of Hsp90 ATPase homologue 1/2-like C-terminal domain-containing protein</fullName>
    </recommendedName>
</protein>
<gene>
    <name evidence="3" type="ORF">AVDCRST_MAG79-333</name>
</gene>
<dbReference type="SUPFAM" id="SSF55961">
    <property type="entry name" value="Bet v1-like"/>
    <property type="match status" value="1"/>
</dbReference>
<dbReference type="Gene3D" id="3.30.530.20">
    <property type="match status" value="1"/>
</dbReference>
<sequence length="150" mass="16473">MSTSTIPPVLREVVVQADPVRAFTAFTAELGRWWPRATHSVAAERARTVTVDAGVGGAIVETDDTGERHLWGTISVWDPGVRVVFGWHPGRPAEEATEVEVRFRPEGTGTRVVLEHRGWERVDIGAARRARYDDGWIPVLVAFAAHADAP</sequence>
<dbReference type="AlphaFoldDB" id="A0A6J4THH0"/>
<dbReference type="Pfam" id="PF08327">
    <property type="entry name" value="AHSA1"/>
    <property type="match status" value="1"/>
</dbReference>
<proteinExistence type="inferred from homology"/>
<evidence type="ECO:0000313" key="3">
    <source>
        <dbReference type="EMBL" id="CAA9523378.1"/>
    </source>
</evidence>
<name>A0A6J4THH0_9ACTN</name>
<reference evidence="3" key="1">
    <citation type="submission" date="2020-02" db="EMBL/GenBank/DDBJ databases">
        <authorList>
            <person name="Meier V. D."/>
        </authorList>
    </citation>
    <scope>NUCLEOTIDE SEQUENCE</scope>
    <source>
        <strain evidence="3">AVDCRST_MAG79</strain>
    </source>
</reference>
<dbReference type="EMBL" id="CADCWC010000062">
    <property type="protein sequence ID" value="CAA9523378.1"/>
    <property type="molecule type" value="Genomic_DNA"/>
</dbReference>